<evidence type="ECO:0000259" key="4">
    <source>
        <dbReference type="PROSITE" id="PS50949"/>
    </source>
</evidence>
<dbReference type="InterPro" id="IPR008920">
    <property type="entry name" value="TF_FadR/GntR_C"/>
</dbReference>
<proteinExistence type="predicted"/>
<dbReference type="Proteomes" id="UP000559809">
    <property type="component" value="Unassembled WGS sequence"/>
</dbReference>
<keyword evidence="1" id="KW-0805">Transcription regulation</keyword>
<dbReference type="GO" id="GO:0003677">
    <property type="term" value="F:DNA binding"/>
    <property type="evidence" value="ECO:0007669"/>
    <property type="project" value="UniProtKB-KW"/>
</dbReference>
<evidence type="ECO:0000256" key="1">
    <source>
        <dbReference type="ARBA" id="ARBA00023015"/>
    </source>
</evidence>
<dbReference type="InterPro" id="IPR036388">
    <property type="entry name" value="WH-like_DNA-bd_sf"/>
</dbReference>
<dbReference type="PROSITE" id="PS50949">
    <property type="entry name" value="HTH_GNTR"/>
    <property type="match status" value="1"/>
</dbReference>
<sequence length="212" mass="23860">MNEEVGRALSADAITTELRAMILSGGFPIGVQLKQEALAKRFGVSRIPVREALKRLQVEGLVEHTPHQGSIVAGQTIPQLLETLDIRIGLETRALKLAIPNMQESDFRAAEEILAKYDQSDLPREWAELNLEFHLCLYRPCGLPRLLKMIEEMVRGIAMHLRALQSYRVGRKSPQSEHREILKACMARDVDLAVKLLEQHVDHTKEVLKSAA</sequence>
<dbReference type="SMART" id="SM00345">
    <property type="entry name" value="HTH_GNTR"/>
    <property type="match status" value="1"/>
</dbReference>
<dbReference type="Pfam" id="PF07729">
    <property type="entry name" value="FCD"/>
    <property type="match status" value="1"/>
</dbReference>
<dbReference type="Pfam" id="PF00392">
    <property type="entry name" value="GntR"/>
    <property type="match status" value="1"/>
</dbReference>
<dbReference type="PANTHER" id="PTHR43537:SF41">
    <property type="entry name" value="TRANSCRIPTIONAL REGULATORY PROTEIN"/>
    <property type="match status" value="1"/>
</dbReference>
<dbReference type="RefSeq" id="WP_180152871.1">
    <property type="nucleotide sequence ID" value="NZ_JACCEM010000001.1"/>
</dbReference>
<name>A0A853FPX9_9BURK</name>
<evidence type="ECO:0000256" key="3">
    <source>
        <dbReference type="ARBA" id="ARBA00023163"/>
    </source>
</evidence>
<dbReference type="SMART" id="SM00895">
    <property type="entry name" value="FCD"/>
    <property type="match status" value="1"/>
</dbReference>
<dbReference type="GO" id="GO:0003700">
    <property type="term" value="F:DNA-binding transcription factor activity"/>
    <property type="evidence" value="ECO:0007669"/>
    <property type="project" value="InterPro"/>
</dbReference>
<dbReference type="PANTHER" id="PTHR43537">
    <property type="entry name" value="TRANSCRIPTIONAL REGULATOR, GNTR FAMILY"/>
    <property type="match status" value="1"/>
</dbReference>
<dbReference type="InterPro" id="IPR000524">
    <property type="entry name" value="Tscrpt_reg_HTH_GntR"/>
</dbReference>
<evidence type="ECO:0000313" key="6">
    <source>
        <dbReference type="Proteomes" id="UP000559809"/>
    </source>
</evidence>
<keyword evidence="6" id="KW-1185">Reference proteome</keyword>
<dbReference type="CDD" id="cd07377">
    <property type="entry name" value="WHTH_GntR"/>
    <property type="match status" value="1"/>
</dbReference>
<keyword evidence="2" id="KW-0238">DNA-binding</keyword>
<comment type="caution">
    <text evidence="5">The sequence shown here is derived from an EMBL/GenBank/DDBJ whole genome shotgun (WGS) entry which is preliminary data.</text>
</comment>
<keyword evidence="3" id="KW-0804">Transcription</keyword>
<dbReference type="EMBL" id="JACCEM010000001">
    <property type="protein sequence ID" value="NYT47805.1"/>
    <property type="molecule type" value="Genomic_DNA"/>
</dbReference>
<dbReference type="InterPro" id="IPR011711">
    <property type="entry name" value="GntR_C"/>
</dbReference>
<dbReference type="SUPFAM" id="SSF46785">
    <property type="entry name" value="Winged helix' DNA-binding domain"/>
    <property type="match status" value="1"/>
</dbReference>
<dbReference type="InterPro" id="IPR036390">
    <property type="entry name" value="WH_DNA-bd_sf"/>
</dbReference>
<dbReference type="AlphaFoldDB" id="A0A853FPX9"/>
<dbReference type="SUPFAM" id="SSF48008">
    <property type="entry name" value="GntR ligand-binding domain-like"/>
    <property type="match status" value="1"/>
</dbReference>
<dbReference type="Gene3D" id="1.10.10.10">
    <property type="entry name" value="Winged helix-like DNA-binding domain superfamily/Winged helix DNA-binding domain"/>
    <property type="match status" value="1"/>
</dbReference>
<dbReference type="PRINTS" id="PR00035">
    <property type="entry name" value="HTHGNTR"/>
</dbReference>
<protein>
    <submittedName>
        <fullName evidence="5">GntR family transcriptional regulator</fullName>
    </submittedName>
</protein>
<feature type="domain" description="HTH gntR-type" evidence="4">
    <location>
        <begin position="8"/>
        <end position="75"/>
    </location>
</feature>
<organism evidence="5 6">
    <name type="scientific">Parapusillimonas granuli</name>
    <dbReference type="NCBI Taxonomy" id="380911"/>
    <lineage>
        <taxon>Bacteria</taxon>
        <taxon>Pseudomonadati</taxon>
        <taxon>Pseudomonadota</taxon>
        <taxon>Betaproteobacteria</taxon>
        <taxon>Burkholderiales</taxon>
        <taxon>Alcaligenaceae</taxon>
        <taxon>Parapusillimonas</taxon>
    </lineage>
</organism>
<dbReference type="Gene3D" id="1.20.120.530">
    <property type="entry name" value="GntR ligand-binding domain-like"/>
    <property type="match status" value="1"/>
</dbReference>
<reference evidence="5 6" key="1">
    <citation type="submission" date="2020-07" db="EMBL/GenBank/DDBJ databases">
        <title>Taxonomic revisions and descriptions of new bacterial species based on genomic comparisons in the high-G+C-content subgroup of the family Alcaligenaceae.</title>
        <authorList>
            <person name="Szabo A."/>
            <person name="Felfoldi T."/>
        </authorList>
    </citation>
    <scope>NUCLEOTIDE SEQUENCE [LARGE SCALE GENOMIC DNA]</scope>
    <source>
        <strain evidence="5 6">LMG 24012</strain>
    </source>
</reference>
<evidence type="ECO:0000256" key="2">
    <source>
        <dbReference type="ARBA" id="ARBA00023125"/>
    </source>
</evidence>
<accession>A0A853FPX9</accession>
<gene>
    <name evidence="5" type="ORF">H0A72_00620</name>
</gene>
<evidence type="ECO:0000313" key="5">
    <source>
        <dbReference type="EMBL" id="NYT47805.1"/>
    </source>
</evidence>